<dbReference type="AlphaFoldDB" id="A0A848L8L2"/>
<evidence type="ECO:0000256" key="1">
    <source>
        <dbReference type="ARBA" id="ARBA00022729"/>
    </source>
</evidence>
<comment type="caution">
    <text evidence="3">The sequence shown here is derived from an EMBL/GenBank/DDBJ whole genome shotgun (WGS) entry which is preliminary data.</text>
</comment>
<organism evidence="3 4">
    <name type="scientific">Pyxidicoccus fallax</name>
    <dbReference type="NCBI Taxonomy" id="394095"/>
    <lineage>
        <taxon>Bacteria</taxon>
        <taxon>Pseudomonadati</taxon>
        <taxon>Myxococcota</taxon>
        <taxon>Myxococcia</taxon>
        <taxon>Myxococcales</taxon>
        <taxon>Cystobacterineae</taxon>
        <taxon>Myxococcaceae</taxon>
        <taxon>Pyxidicoccus</taxon>
    </lineage>
</organism>
<proteinExistence type="predicted"/>
<feature type="compositionally biased region" description="Pro residues" evidence="2">
    <location>
        <begin position="183"/>
        <end position="194"/>
    </location>
</feature>
<dbReference type="GO" id="GO:0016491">
    <property type="term" value="F:oxidoreductase activity"/>
    <property type="evidence" value="ECO:0007669"/>
    <property type="project" value="TreeGrafter"/>
</dbReference>
<dbReference type="InterPro" id="IPR036280">
    <property type="entry name" value="Multihaem_cyt_sf"/>
</dbReference>
<dbReference type="Gene3D" id="1.10.1130.10">
    <property type="entry name" value="Flavocytochrome C3, Chain A"/>
    <property type="match status" value="1"/>
</dbReference>
<evidence type="ECO:0000313" key="3">
    <source>
        <dbReference type="EMBL" id="NMO14897.1"/>
    </source>
</evidence>
<dbReference type="EMBL" id="JABBJJ010000027">
    <property type="protein sequence ID" value="NMO14897.1"/>
    <property type="molecule type" value="Genomic_DNA"/>
</dbReference>
<keyword evidence="1" id="KW-0732">Signal</keyword>
<dbReference type="SUPFAM" id="SSF48695">
    <property type="entry name" value="Multiheme cytochromes"/>
    <property type="match status" value="1"/>
</dbReference>
<feature type="region of interest" description="Disordered" evidence="2">
    <location>
        <begin position="177"/>
        <end position="201"/>
    </location>
</feature>
<accession>A0A848L8L2</accession>
<reference evidence="3 4" key="1">
    <citation type="submission" date="2020-04" db="EMBL/GenBank/DDBJ databases">
        <title>Draft genome of Pyxidicoccus fallax type strain.</title>
        <authorList>
            <person name="Whitworth D.E."/>
        </authorList>
    </citation>
    <scope>NUCLEOTIDE SEQUENCE [LARGE SCALE GENOMIC DNA]</scope>
    <source>
        <strain evidence="3 4">DSM 14698</strain>
    </source>
</reference>
<evidence type="ECO:0000256" key="2">
    <source>
        <dbReference type="SAM" id="MobiDB-lite"/>
    </source>
</evidence>
<evidence type="ECO:0008006" key="5">
    <source>
        <dbReference type="Google" id="ProtNLM"/>
    </source>
</evidence>
<gene>
    <name evidence="3" type="ORF">HG543_08495</name>
</gene>
<protein>
    <recommendedName>
        <fullName evidence="5">Doubled CXXCH motif domain-containing protein</fullName>
    </recommendedName>
</protein>
<keyword evidence="4" id="KW-1185">Reference proteome</keyword>
<sequence length="201" mass="21610">MAATSSIPLLSVLVALTLCGCDRDVPRRLQPAPGASTGVETVLVPEKLTSIESGEVDARGQPLRVPCVSCHSLKEPARMPDGPEALQEFHRGLQFRHGELACTSCHQADAPQSLHLATGEPLPMTDVMTLCSQCHGPQARDFRAGAHGGMTGHWDLSRGDRTRNNCVSCHDPHTPKYAGALPVMPPRPKHPSPTPEDRSHE</sequence>
<name>A0A848L8L2_9BACT</name>
<dbReference type="InterPro" id="IPR051829">
    <property type="entry name" value="Multiheme_Cytochr_ET"/>
</dbReference>
<dbReference type="PANTHER" id="PTHR35038">
    <property type="entry name" value="DISSIMILATORY SULFITE REDUCTASE SIRA"/>
    <property type="match status" value="1"/>
</dbReference>
<dbReference type="Proteomes" id="UP000518300">
    <property type="component" value="Unassembled WGS sequence"/>
</dbReference>
<evidence type="ECO:0000313" key="4">
    <source>
        <dbReference type="Proteomes" id="UP000518300"/>
    </source>
</evidence>
<dbReference type="PANTHER" id="PTHR35038:SF6">
    <property type="entry name" value="SURFACE LOCALIZED DECAHEME CYTOCHROME C LIPOPROTEIN"/>
    <property type="match status" value="1"/>
</dbReference>